<reference evidence="2 3" key="1">
    <citation type="journal article" date="2010" name="J. Bacteriol.">
        <title>The genome of the amoeba symbiont 'Candidatus Amoebophilus asiaticus' reveals common mechanisms for host cell interaction among amoeba-associated bacteria.</title>
        <authorList>
            <person name="Schmitz-Esser S."/>
            <person name="Tischler P."/>
            <person name="Arnold R."/>
            <person name="Montanaro J."/>
            <person name="Wagner M."/>
            <person name="Rattei T."/>
            <person name="Horn M."/>
        </authorList>
    </citation>
    <scope>NUCLEOTIDE SEQUENCE [LARGE SCALE GENOMIC DNA]</scope>
    <source>
        <strain evidence="2 3">5a2</strain>
    </source>
</reference>
<evidence type="ECO:0000256" key="1">
    <source>
        <dbReference type="SAM" id="MobiDB-lite"/>
    </source>
</evidence>
<organism evidence="2 3">
    <name type="scientific">Amoebophilus asiaticus (strain 5a2)</name>
    <dbReference type="NCBI Taxonomy" id="452471"/>
    <lineage>
        <taxon>Bacteria</taxon>
        <taxon>Pseudomonadati</taxon>
        <taxon>Bacteroidota</taxon>
        <taxon>Cytophagia</taxon>
        <taxon>Cytophagales</taxon>
        <taxon>Amoebophilaceae</taxon>
        <taxon>Candidatus Amoebophilus</taxon>
    </lineage>
</organism>
<dbReference type="AlphaFoldDB" id="C3L4F8"/>
<dbReference type="KEGG" id="aas:Aasi_1516"/>
<dbReference type="InterPro" id="IPR052909">
    <property type="entry name" value="Transposase_6_like"/>
</dbReference>
<protein>
    <submittedName>
        <fullName evidence="2">Uncharacterized protein</fullName>
    </submittedName>
</protein>
<keyword evidence="3" id="KW-1185">Reference proteome</keyword>
<dbReference type="PANTHER" id="PTHR46637">
    <property type="entry name" value="TIS1421-TRANSPOSASE PROTEIN A"/>
    <property type="match status" value="1"/>
</dbReference>
<accession>C3L4F8</accession>
<evidence type="ECO:0000313" key="3">
    <source>
        <dbReference type="Proteomes" id="UP000001227"/>
    </source>
</evidence>
<feature type="region of interest" description="Disordered" evidence="1">
    <location>
        <begin position="67"/>
        <end position="86"/>
    </location>
</feature>
<dbReference type="Proteomes" id="UP000001227">
    <property type="component" value="Chromosome"/>
</dbReference>
<gene>
    <name evidence="2" type="ordered locus">Aasi_1516</name>
</gene>
<dbReference type="HOGENOM" id="CLU_2490964_0_0_10"/>
<name>C3L4F8_AMOA5</name>
<dbReference type="EMBL" id="CP001102">
    <property type="protein sequence ID" value="ACP20876.1"/>
    <property type="molecule type" value="Genomic_DNA"/>
</dbReference>
<dbReference type="PANTHER" id="PTHR46637:SF1">
    <property type="entry name" value="BLL5188 PROTEIN"/>
    <property type="match status" value="1"/>
</dbReference>
<proteinExistence type="predicted"/>
<sequence>MECYIVIERVHAGLIYQSALEALESSHLHHSRCSKKGVWESVFEALSKDGDNAYHIINTTIVRAHQHRAGAKKSHDQQAIGRSAWG</sequence>
<dbReference type="eggNOG" id="COG3293">
    <property type="taxonomic scope" value="Bacteria"/>
</dbReference>
<evidence type="ECO:0000313" key="2">
    <source>
        <dbReference type="EMBL" id="ACP20876.1"/>
    </source>
</evidence>